<evidence type="ECO:0000313" key="2">
    <source>
        <dbReference type="Proteomes" id="UP000619260"/>
    </source>
</evidence>
<name>A0A8J3YTV0_9ACTN</name>
<dbReference type="AlphaFoldDB" id="A0A8J3YTV0"/>
<sequence length="82" mass="8468">MAKFGSIAPLDRGFTIEPVRGEPAPAPLAVYAGDDLIATAASQDHADIRAILETGLNIVVKIDGQVAPPALLISLPFGDSDD</sequence>
<organism evidence="1 2">
    <name type="scientific">Virgisporangium aliadipatigenens</name>
    <dbReference type="NCBI Taxonomy" id="741659"/>
    <lineage>
        <taxon>Bacteria</taxon>
        <taxon>Bacillati</taxon>
        <taxon>Actinomycetota</taxon>
        <taxon>Actinomycetes</taxon>
        <taxon>Micromonosporales</taxon>
        <taxon>Micromonosporaceae</taxon>
        <taxon>Virgisporangium</taxon>
    </lineage>
</organism>
<protein>
    <submittedName>
        <fullName evidence="1">Uncharacterized protein</fullName>
    </submittedName>
</protein>
<gene>
    <name evidence="1" type="ORF">Val02_66860</name>
</gene>
<evidence type="ECO:0000313" key="1">
    <source>
        <dbReference type="EMBL" id="GIJ49800.1"/>
    </source>
</evidence>
<accession>A0A8J3YTV0</accession>
<dbReference type="Proteomes" id="UP000619260">
    <property type="component" value="Unassembled WGS sequence"/>
</dbReference>
<reference evidence="1" key="1">
    <citation type="submission" date="2021-01" db="EMBL/GenBank/DDBJ databases">
        <title>Whole genome shotgun sequence of Virgisporangium aliadipatigenens NBRC 105644.</title>
        <authorList>
            <person name="Komaki H."/>
            <person name="Tamura T."/>
        </authorList>
    </citation>
    <scope>NUCLEOTIDE SEQUENCE</scope>
    <source>
        <strain evidence="1">NBRC 105644</strain>
    </source>
</reference>
<comment type="caution">
    <text evidence="1">The sequence shown here is derived from an EMBL/GenBank/DDBJ whole genome shotgun (WGS) entry which is preliminary data.</text>
</comment>
<keyword evidence="2" id="KW-1185">Reference proteome</keyword>
<dbReference type="EMBL" id="BOPF01000030">
    <property type="protein sequence ID" value="GIJ49800.1"/>
    <property type="molecule type" value="Genomic_DNA"/>
</dbReference>
<proteinExistence type="predicted"/>